<evidence type="ECO:0000256" key="1">
    <source>
        <dbReference type="SAM" id="SignalP"/>
    </source>
</evidence>
<feature type="signal peptide" evidence="1">
    <location>
        <begin position="1"/>
        <end position="20"/>
    </location>
</feature>
<dbReference type="InterPro" id="IPR009079">
    <property type="entry name" value="4_helix_cytokine-like_core"/>
</dbReference>
<dbReference type="Ensembl" id="ENSOMET00000029502.1">
    <property type="protein sequence ID" value="ENSOMEP00000020100.1"/>
    <property type="gene ID" value="ENSOMEG00000021929.1"/>
</dbReference>
<dbReference type="GeneTree" id="ENSGT00940000176879"/>
<dbReference type="Gene3D" id="1.20.1250.10">
    <property type="match status" value="1"/>
</dbReference>
<reference evidence="2" key="2">
    <citation type="submission" date="2025-09" db="UniProtKB">
        <authorList>
            <consortium name="Ensembl"/>
        </authorList>
    </citation>
    <scope>IDENTIFICATION</scope>
</reference>
<organism evidence="2 3">
    <name type="scientific">Oryzias melastigma</name>
    <name type="common">Marine medaka</name>
    <dbReference type="NCBI Taxonomy" id="30732"/>
    <lineage>
        <taxon>Eukaryota</taxon>
        <taxon>Metazoa</taxon>
        <taxon>Chordata</taxon>
        <taxon>Craniata</taxon>
        <taxon>Vertebrata</taxon>
        <taxon>Euteleostomi</taxon>
        <taxon>Actinopterygii</taxon>
        <taxon>Neopterygii</taxon>
        <taxon>Teleostei</taxon>
        <taxon>Neoteleostei</taxon>
        <taxon>Acanthomorphata</taxon>
        <taxon>Ovalentaria</taxon>
        <taxon>Atherinomorphae</taxon>
        <taxon>Beloniformes</taxon>
        <taxon>Adrianichthyidae</taxon>
        <taxon>Oryziinae</taxon>
        <taxon>Oryzias</taxon>
    </lineage>
</organism>
<evidence type="ECO:0000313" key="2">
    <source>
        <dbReference type="Ensembl" id="ENSOMEP00000020100.1"/>
    </source>
</evidence>
<keyword evidence="3" id="KW-1185">Reference proteome</keyword>
<evidence type="ECO:0008006" key="4">
    <source>
        <dbReference type="Google" id="ProtNLM"/>
    </source>
</evidence>
<protein>
    <recommendedName>
        <fullName evidence="4">Interleukin-12 subunit alpha</fullName>
    </recommendedName>
</protein>
<dbReference type="AlphaFoldDB" id="A0A3B3CS03"/>
<reference evidence="2" key="1">
    <citation type="submission" date="2025-08" db="UniProtKB">
        <authorList>
            <consortium name="Ensembl"/>
        </authorList>
    </citation>
    <scope>IDENTIFICATION</scope>
</reference>
<sequence>MDFCFTTIVVLLGLLSAASCAPIGAHDPCGAARSSSLELNHLAKIASEEVKKGSTDQANFSSKLAFMQASDMCDPESLKHKSMPCVGKIFSTLKSYSSAVKRISGFQSCMKSTEKVEMALQKLSIDMRQCVESLGGLNHNLNSIISEGDTEPIEHWKEPLLCSYTLDRLFSFSIFTARVFAAGDPAHHTTSSPQKCM</sequence>
<accession>A0A3B3CS03</accession>
<dbReference type="PaxDb" id="30732-ENSOMEP00000020100"/>
<evidence type="ECO:0000313" key="3">
    <source>
        <dbReference type="Proteomes" id="UP000261560"/>
    </source>
</evidence>
<name>A0A3B3CS03_ORYME</name>
<proteinExistence type="predicted"/>
<feature type="chain" id="PRO_5017266128" description="Interleukin-12 subunit alpha" evidence="1">
    <location>
        <begin position="21"/>
        <end position="197"/>
    </location>
</feature>
<dbReference type="OMA" id="YLCHYIL"/>
<keyword evidence="1" id="KW-0732">Signal</keyword>
<dbReference type="Proteomes" id="UP000261560">
    <property type="component" value="Unplaced"/>
</dbReference>